<dbReference type="AlphaFoldDB" id="A0A7J4ZV79"/>
<proteinExistence type="predicted"/>
<evidence type="ECO:0000313" key="3">
    <source>
        <dbReference type="EMBL" id="KAB0666849.1"/>
    </source>
</evidence>
<dbReference type="NCBIfam" id="TIGR02098">
    <property type="entry name" value="MJ0042_CXXC"/>
    <property type="match status" value="1"/>
</dbReference>
<name>A0A7J4ZV79_9BACT</name>
<dbReference type="Proteomes" id="UP000420562">
    <property type="component" value="Unassembled WGS sequence"/>
</dbReference>
<evidence type="ECO:0000256" key="1">
    <source>
        <dbReference type="SAM" id="Phobius"/>
    </source>
</evidence>
<evidence type="ECO:0000259" key="2">
    <source>
        <dbReference type="Pfam" id="PF13717"/>
    </source>
</evidence>
<gene>
    <name evidence="3" type="ORF">F6V25_05390</name>
</gene>
<keyword evidence="1" id="KW-0812">Transmembrane</keyword>
<sequence length="278" mass="30939">MKIVCPNCNANGTVPDHEISEQGRFLSCPRCKHGFTIRKPRAGNNAFLVDTCPSCSFSTFGDESFSTCPKCGVVVKAFVERRREEVQRLRDQELLGKKFSHDAAPSQPEPETTVVADFVETLHPVNLIGWGASLAAVIVLGMGLWGVLEYHGGDIQAQLSAQRDEPVSAWYVFLHYGALPWAKSLYGLALLATAVLFMKRNAQSLTVLSRLLWATIFFIPLYFIGGFVLWVMEPIPHAVSGYFSEVVNIALMSALWCIPLFLLVRFLSDRRITSVVKR</sequence>
<keyword evidence="4" id="KW-1185">Reference proteome</keyword>
<dbReference type="Pfam" id="PF13717">
    <property type="entry name" value="Zn_ribbon_4"/>
    <property type="match status" value="1"/>
</dbReference>
<organism evidence="3 4">
    <name type="scientific">Oryzomonas japonica</name>
    <dbReference type="NCBI Taxonomy" id="2603858"/>
    <lineage>
        <taxon>Bacteria</taxon>
        <taxon>Pseudomonadati</taxon>
        <taxon>Thermodesulfobacteriota</taxon>
        <taxon>Desulfuromonadia</taxon>
        <taxon>Geobacterales</taxon>
        <taxon>Geobacteraceae</taxon>
        <taxon>Oryzomonas</taxon>
    </lineage>
</organism>
<comment type="caution">
    <text evidence="3">The sequence shown here is derived from an EMBL/GenBank/DDBJ whole genome shotgun (WGS) entry which is preliminary data.</text>
</comment>
<feature type="transmembrane region" description="Helical" evidence="1">
    <location>
        <begin position="246"/>
        <end position="268"/>
    </location>
</feature>
<feature type="transmembrane region" description="Helical" evidence="1">
    <location>
        <begin position="168"/>
        <end position="198"/>
    </location>
</feature>
<evidence type="ECO:0000313" key="4">
    <source>
        <dbReference type="Proteomes" id="UP000420562"/>
    </source>
</evidence>
<feature type="transmembrane region" description="Helical" evidence="1">
    <location>
        <begin position="210"/>
        <end position="231"/>
    </location>
</feature>
<protein>
    <recommendedName>
        <fullName evidence="2">Zinc finger/thioredoxin putative domain-containing protein</fullName>
    </recommendedName>
</protein>
<feature type="domain" description="Zinc finger/thioredoxin putative" evidence="2">
    <location>
        <begin position="1"/>
        <end position="36"/>
    </location>
</feature>
<keyword evidence="1" id="KW-1133">Transmembrane helix</keyword>
<dbReference type="EMBL" id="VZQZ01000002">
    <property type="protein sequence ID" value="KAB0666849.1"/>
    <property type="molecule type" value="Genomic_DNA"/>
</dbReference>
<accession>A0A7J4ZV79</accession>
<dbReference type="RefSeq" id="WP_151127579.1">
    <property type="nucleotide sequence ID" value="NZ_VZQZ01000002.1"/>
</dbReference>
<feature type="transmembrane region" description="Helical" evidence="1">
    <location>
        <begin position="127"/>
        <end position="148"/>
    </location>
</feature>
<dbReference type="InterPro" id="IPR011723">
    <property type="entry name" value="Znf/thioredoxin_put"/>
</dbReference>
<keyword evidence="1" id="KW-0472">Membrane</keyword>
<reference evidence="3 4" key="1">
    <citation type="submission" date="2019-09" db="EMBL/GenBank/DDBJ databases">
        <title>Geobacter sp. Red96, a novel strain isolated from paddy soil.</title>
        <authorList>
            <person name="Xu Z."/>
            <person name="Masuda Y."/>
            <person name="Itoh H."/>
            <person name="Senoo K."/>
        </authorList>
    </citation>
    <scope>NUCLEOTIDE SEQUENCE [LARGE SCALE GENOMIC DNA]</scope>
    <source>
        <strain evidence="3 4">Red96</strain>
    </source>
</reference>